<keyword evidence="3" id="KW-0539">Nucleus</keyword>
<reference evidence="8 9" key="1">
    <citation type="submission" date="2019-07" db="EMBL/GenBank/DDBJ databases">
        <title>Finished genome of Venturia effusa.</title>
        <authorList>
            <person name="Young C.A."/>
            <person name="Cox M.P."/>
            <person name="Ganley A.R.D."/>
            <person name="David W.J."/>
        </authorList>
    </citation>
    <scope>NUCLEOTIDE SEQUENCE [LARGE SCALE GENOMIC DNA]</scope>
    <source>
        <strain evidence="9">albino</strain>
    </source>
</reference>
<dbReference type="OrthoDB" id="439993at2759"/>
<dbReference type="Pfam" id="PF05383">
    <property type="entry name" value="La"/>
    <property type="match status" value="1"/>
</dbReference>
<dbReference type="PANTHER" id="PTHR22792">
    <property type="entry name" value="LUPUS LA PROTEIN-RELATED"/>
    <property type="match status" value="1"/>
</dbReference>
<dbReference type="GO" id="GO:0003729">
    <property type="term" value="F:mRNA binding"/>
    <property type="evidence" value="ECO:0007669"/>
    <property type="project" value="TreeGrafter"/>
</dbReference>
<dbReference type="AlphaFoldDB" id="A0A517L6H6"/>
<dbReference type="Pfam" id="PF00076">
    <property type="entry name" value="RRM_1"/>
    <property type="match status" value="1"/>
</dbReference>
<feature type="region of interest" description="Disordered" evidence="5">
    <location>
        <begin position="1"/>
        <end position="129"/>
    </location>
</feature>
<dbReference type="Gene3D" id="1.10.10.10">
    <property type="entry name" value="Winged helix-like DNA-binding domain superfamily/Winged helix DNA-binding domain"/>
    <property type="match status" value="1"/>
</dbReference>
<evidence type="ECO:0000256" key="1">
    <source>
        <dbReference type="ARBA" id="ARBA00004123"/>
    </source>
</evidence>
<dbReference type="PROSITE" id="PS50961">
    <property type="entry name" value="HTH_LA"/>
    <property type="match status" value="1"/>
</dbReference>
<sequence length="473" mass="53240">MSDETKPIEAVGAPKLESEAAEVDSTETSSKPEASGIAAAPKEEVAAADVEKAEVKSEESVKVKKEEGTEKDSDSVAERKSRSQSPHSNRQRDDRSRSPRNDRRNNDRRGRGRDDRNGGDRKGFQHHNKKDGIKSVYALAESSDADEIRKQVEFYFSDSNLCQDRFLFTQTGGTENKPIPISVIHSFKRMRHFQPFSAVVAALKESKTLEVVNDNEVKRKTPLPIDKDVNFEDSAKLIEDAAMARSIYVKGFGDEGPTTQLDIEDFFAPFGPINMIKLRRDFNDKVFKGSVFVEFENEEVMQDFMDMESKPQWKGQDLKYMTKKAYCETKVNDINSGKIRRNEHDRSSFRGRGGGRGRGDRGRGRGRGGRGNNDRRDRDGGRRGDRDGDDRDWKTRRDNDQRKDRKGGDGRQRSASPKAAVDDRGIPVVHTSTEPTAKSANGTKKESSPVNEKKRSREDDDENTEAKKVKAEA</sequence>
<dbReference type="GO" id="GO:1990904">
    <property type="term" value="C:ribonucleoprotein complex"/>
    <property type="evidence" value="ECO:0007669"/>
    <property type="project" value="InterPro"/>
</dbReference>
<evidence type="ECO:0000256" key="5">
    <source>
        <dbReference type="SAM" id="MobiDB-lite"/>
    </source>
</evidence>
<feature type="compositionally biased region" description="Basic and acidic residues" evidence="5">
    <location>
        <begin position="443"/>
        <end position="473"/>
    </location>
</feature>
<dbReference type="InterPro" id="IPR035979">
    <property type="entry name" value="RBD_domain_sf"/>
</dbReference>
<dbReference type="SUPFAM" id="SSF54928">
    <property type="entry name" value="RNA-binding domain, RBD"/>
    <property type="match status" value="1"/>
</dbReference>
<dbReference type="InterPro" id="IPR036388">
    <property type="entry name" value="WH-like_DNA-bd_sf"/>
</dbReference>
<dbReference type="PANTHER" id="PTHR22792:SF140">
    <property type="entry name" value="ACHILLES, ISOFORM A"/>
    <property type="match status" value="1"/>
</dbReference>
<feature type="domain" description="RRM" evidence="6">
    <location>
        <begin position="245"/>
        <end position="325"/>
    </location>
</feature>
<feature type="domain" description="HTH La-type RNA-binding" evidence="7">
    <location>
        <begin position="138"/>
        <end position="229"/>
    </location>
</feature>
<dbReference type="CDD" id="cd12291">
    <property type="entry name" value="RRM1_La"/>
    <property type="match status" value="1"/>
</dbReference>
<dbReference type="SMART" id="SM00715">
    <property type="entry name" value="LA"/>
    <property type="match status" value="1"/>
</dbReference>
<evidence type="ECO:0000259" key="7">
    <source>
        <dbReference type="PROSITE" id="PS50961"/>
    </source>
</evidence>
<feature type="compositionally biased region" description="Basic and acidic residues" evidence="5">
    <location>
        <begin position="90"/>
        <end position="123"/>
    </location>
</feature>
<protein>
    <recommendedName>
        <fullName evidence="10">HTH La-type RNA-binding domain-containing protein</fullName>
    </recommendedName>
</protein>
<dbReference type="Gene3D" id="3.30.70.330">
    <property type="match status" value="1"/>
</dbReference>
<dbReference type="GO" id="GO:0005634">
    <property type="term" value="C:nucleus"/>
    <property type="evidence" value="ECO:0007669"/>
    <property type="project" value="UniProtKB-SubCell"/>
</dbReference>
<dbReference type="CDD" id="cd08029">
    <property type="entry name" value="LA_like_fungal"/>
    <property type="match status" value="1"/>
</dbReference>
<feature type="region of interest" description="Disordered" evidence="5">
    <location>
        <begin position="337"/>
        <end position="473"/>
    </location>
</feature>
<dbReference type="InterPro" id="IPR002344">
    <property type="entry name" value="Lupus_La"/>
</dbReference>
<evidence type="ECO:0000256" key="2">
    <source>
        <dbReference type="ARBA" id="ARBA00022884"/>
    </source>
</evidence>
<dbReference type="GO" id="GO:0006396">
    <property type="term" value="P:RNA processing"/>
    <property type="evidence" value="ECO:0007669"/>
    <property type="project" value="InterPro"/>
</dbReference>
<evidence type="ECO:0000313" key="8">
    <source>
        <dbReference type="EMBL" id="QDS71233.1"/>
    </source>
</evidence>
<evidence type="ECO:0000256" key="4">
    <source>
        <dbReference type="PROSITE-ProRule" id="PRU00332"/>
    </source>
</evidence>
<dbReference type="InterPro" id="IPR000504">
    <property type="entry name" value="RRM_dom"/>
</dbReference>
<dbReference type="PROSITE" id="PS50102">
    <property type="entry name" value="RRM"/>
    <property type="match status" value="1"/>
</dbReference>
<name>A0A517L6H6_9PEZI</name>
<comment type="subcellular location">
    <subcellularLocation>
        <location evidence="1">Nucleus</location>
    </subcellularLocation>
</comment>
<keyword evidence="9" id="KW-1185">Reference proteome</keyword>
<accession>A0A517L6H6</accession>
<dbReference type="InterPro" id="IPR036390">
    <property type="entry name" value="WH_DNA-bd_sf"/>
</dbReference>
<dbReference type="SUPFAM" id="SSF46785">
    <property type="entry name" value="Winged helix' DNA-binding domain"/>
    <property type="match status" value="1"/>
</dbReference>
<evidence type="ECO:0000256" key="3">
    <source>
        <dbReference type="ARBA" id="ARBA00023242"/>
    </source>
</evidence>
<dbReference type="InterPro" id="IPR045180">
    <property type="entry name" value="La_dom_prot"/>
</dbReference>
<dbReference type="STRING" id="50376.A0A517L6H6"/>
<dbReference type="Proteomes" id="UP000316270">
    <property type="component" value="Chromosome 5"/>
</dbReference>
<proteinExistence type="predicted"/>
<gene>
    <name evidence="8" type="ORF">FKW77_010456</name>
</gene>
<feature type="compositionally biased region" description="Basic and acidic residues" evidence="5">
    <location>
        <begin position="41"/>
        <end position="81"/>
    </location>
</feature>
<feature type="compositionally biased region" description="Polar residues" evidence="5">
    <location>
        <begin position="430"/>
        <end position="442"/>
    </location>
</feature>
<keyword evidence="2 4" id="KW-0694">RNA-binding</keyword>
<dbReference type="InterPro" id="IPR012677">
    <property type="entry name" value="Nucleotide-bd_a/b_plait_sf"/>
</dbReference>
<evidence type="ECO:0000313" key="9">
    <source>
        <dbReference type="Proteomes" id="UP000316270"/>
    </source>
</evidence>
<evidence type="ECO:0000259" key="6">
    <source>
        <dbReference type="PROSITE" id="PS50102"/>
    </source>
</evidence>
<dbReference type="EMBL" id="CP042189">
    <property type="protein sequence ID" value="QDS71233.1"/>
    <property type="molecule type" value="Genomic_DNA"/>
</dbReference>
<dbReference type="InterPro" id="IPR006630">
    <property type="entry name" value="La_HTH"/>
</dbReference>
<dbReference type="SMART" id="SM00360">
    <property type="entry name" value="RRM"/>
    <property type="match status" value="1"/>
</dbReference>
<evidence type="ECO:0008006" key="10">
    <source>
        <dbReference type="Google" id="ProtNLM"/>
    </source>
</evidence>
<organism evidence="8 9">
    <name type="scientific">Venturia effusa</name>
    <dbReference type="NCBI Taxonomy" id="50376"/>
    <lineage>
        <taxon>Eukaryota</taxon>
        <taxon>Fungi</taxon>
        <taxon>Dikarya</taxon>
        <taxon>Ascomycota</taxon>
        <taxon>Pezizomycotina</taxon>
        <taxon>Dothideomycetes</taxon>
        <taxon>Pleosporomycetidae</taxon>
        <taxon>Venturiales</taxon>
        <taxon>Venturiaceae</taxon>
        <taxon>Venturia</taxon>
    </lineage>
</organism>
<feature type="compositionally biased region" description="Basic and acidic residues" evidence="5">
    <location>
        <begin position="372"/>
        <end position="412"/>
    </location>
</feature>
<dbReference type="PRINTS" id="PR00302">
    <property type="entry name" value="LUPUSLA"/>
</dbReference>